<comment type="caution">
    <text evidence="2">The sequence shown here is derived from an EMBL/GenBank/DDBJ whole genome shotgun (WGS) entry which is preliminary data.</text>
</comment>
<name>A0A2K1R1L3_9PEZI</name>
<dbReference type="InParanoid" id="A0A2K1R1L3"/>
<dbReference type="Proteomes" id="UP000243797">
    <property type="component" value="Unassembled WGS sequence"/>
</dbReference>
<feature type="region of interest" description="Disordered" evidence="1">
    <location>
        <begin position="19"/>
        <end position="87"/>
    </location>
</feature>
<dbReference type="OrthoDB" id="5344687at2759"/>
<gene>
    <name evidence="2" type="ORF">CAC42_3478</name>
</gene>
<dbReference type="PANTHER" id="PTHR42089">
    <property type="entry name" value="YALI0F09427P"/>
    <property type="match status" value="1"/>
</dbReference>
<feature type="region of interest" description="Disordered" evidence="1">
    <location>
        <begin position="144"/>
        <end position="184"/>
    </location>
</feature>
<accession>A0A2K1R1L3</accession>
<feature type="compositionally biased region" description="Polar residues" evidence="1">
    <location>
        <begin position="78"/>
        <end position="87"/>
    </location>
</feature>
<reference evidence="2 3" key="1">
    <citation type="submission" date="2017-06" db="EMBL/GenBank/DDBJ databases">
        <title>Draft genome sequence of a variant of Elsinoe murrayae.</title>
        <authorList>
            <person name="Cheng Q."/>
        </authorList>
    </citation>
    <scope>NUCLEOTIDE SEQUENCE [LARGE SCALE GENOMIC DNA]</scope>
    <source>
        <strain evidence="2 3">CQ-2017a</strain>
    </source>
</reference>
<dbReference type="AlphaFoldDB" id="A0A2K1R1L3"/>
<dbReference type="STRING" id="2082308.A0A2K1R1L3"/>
<dbReference type="EMBL" id="NKHZ01000012">
    <property type="protein sequence ID" value="PNS21140.1"/>
    <property type="molecule type" value="Genomic_DNA"/>
</dbReference>
<evidence type="ECO:0000313" key="2">
    <source>
        <dbReference type="EMBL" id="PNS21140.1"/>
    </source>
</evidence>
<keyword evidence="3" id="KW-1185">Reference proteome</keyword>
<sequence length="201" mass="21379">MHEEPSPLLAQVPLTVSPFINLPKPPTLPHNYTSLPSTLPPSILQTAPSASASASSATPSVSTTDSQPPTLPAYVTSPHHTFSAHPSQISAQNRSLLSRLGVTQDEARSKIAEWESGIEERELAEKRRRAPGWLDREEKILRPDRKVGEEEGEVEEGDVKGVGMGMETGMGMGGGEGAGGDMAEKGEELGSLMDRAFGGLK</sequence>
<protein>
    <submittedName>
        <fullName evidence="2">Uncharacterized protein</fullName>
    </submittedName>
</protein>
<feature type="compositionally biased region" description="Gly residues" evidence="1">
    <location>
        <begin position="160"/>
        <end position="180"/>
    </location>
</feature>
<organism evidence="2 3">
    <name type="scientific">Sphaceloma murrayae</name>
    <dbReference type="NCBI Taxonomy" id="2082308"/>
    <lineage>
        <taxon>Eukaryota</taxon>
        <taxon>Fungi</taxon>
        <taxon>Dikarya</taxon>
        <taxon>Ascomycota</taxon>
        <taxon>Pezizomycotina</taxon>
        <taxon>Dothideomycetes</taxon>
        <taxon>Dothideomycetidae</taxon>
        <taxon>Myriangiales</taxon>
        <taxon>Elsinoaceae</taxon>
        <taxon>Sphaceloma</taxon>
    </lineage>
</organism>
<proteinExistence type="predicted"/>
<dbReference type="PANTHER" id="PTHR42089:SF1">
    <property type="entry name" value="YALI0F09427P"/>
    <property type="match status" value="1"/>
</dbReference>
<evidence type="ECO:0000256" key="1">
    <source>
        <dbReference type="SAM" id="MobiDB-lite"/>
    </source>
</evidence>
<feature type="compositionally biased region" description="Low complexity" evidence="1">
    <location>
        <begin position="46"/>
        <end position="66"/>
    </location>
</feature>
<evidence type="ECO:0000313" key="3">
    <source>
        <dbReference type="Proteomes" id="UP000243797"/>
    </source>
</evidence>